<keyword evidence="5" id="KW-1185">Reference proteome</keyword>
<feature type="domain" description="NACHT" evidence="3">
    <location>
        <begin position="109"/>
        <end position="265"/>
    </location>
</feature>
<feature type="region of interest" description="Disordered" evidence="1">
    <location>
        <begin position="141"/>
        <end position="176"/>
    </location>
</feature>
<protein>
    <recommendedName>
        <fullName evidence="3">NACHT domain-containing protein</fullName>
    </recommendedName>
</protein>
<dbReference type="Gene3D" id="3.40.50.300">
    <property type="entry name" value="P-loop containing nucleotide triphosphate hydrolases"/>
    <property type="match status" value="1"/>
</dbReference>
<evidence type="ECO:0000256" key="2">
    <source>
        <dbReference type="SAM" id="Phobius"/>
    </source>
</evidence>
<gene>
    <name evidence="4" type="ORF">ABZ931_00560</name>
</gene>
<dbReference type="PANTHER" id="PTHR46844">
    <property type="entry name" value="SLR5058 PROTEIN"/>
    <property type="match status" value="1"/>
</dbReference>
<proteinExistence type="predicted"/>
<accession>A0ABV3AQS4</accession>
<keyword evidence="2" id="KW-0472">Membrane</keyword>
<dbReference type="RefSeq" id="WP_359689578.1">
    <property type="nucleotide sequence ID" value="NZ_JBEYXT010000001.1"/>
</dbReference>
<dbReference type="Proteomes" id="UP001551189">
    <property type="component" value="Unassembled WGS sequence"/>
</dbReference>
<dbReference type="InterPro" id="IPR011989">
    <property type="entry name" value="ARM-like"/>
</dbReference>
<dbReference type="PROSITE" id="PS50837">
    <property type="entry name" value="NACHT"/>
    <property type="match status" value="1"/>
</dbReference>
<keyword evidence="2" id="KW-0812">Transmembrane</keyword>
<organism evidence="4 5">
    <name type="scientific">Streptomyces neyagawaensis</name>
    <dbReference type="NCBI Taxonomy" id="42238"/>
    <lineage>
        <taxon>Bacteria</taxon>
        <taxon>Bacillati</taxon>
        <taxon>Actinomycetota</taxon>
        <taxon>Actinomycetes</taxon>
        <taxon>Kitasatosporales</taxon>
        <taxon>Streptomycetaceae</taxon>
        <taxon>Streptomyces</taxon>
    </lineage>
</organism>
<dbReference type="InterPro" id="IPR027417">
    <property type="entry name" value="P-loop_NTPase"/>
</dbReference>
<evidence type="ECO:0000313" key="4">
    <source>
        <dbReference type="EMBL" id="MEU6799503.1"/>
    </source>
</evidence>
<dbReference type="Gene3D" id="1.25.10.10">
    <property type="entry name" value="Leucine-rich Repeat Variant"/>
    <property type="match status" value="1"/>
</dbReference>
<evidence type="ECO:0000259" key="3">
    <source>
        <dbReference type="PROSITE" id="PS50837"/>
    </source>
</evidence>
<name>A0ABV3AQS4_9ACTN</name>
<reference evidence="4 5" key="1">
    <citation type="submission" date="2024-06" db="EMBL/GenBank/DDBJ databases">
        <title>The Natural Products Discovery Center: Release of the First 8490 Sequenced Strains for Exploring Actinobacteria Biosynthetic Diversity.</title>
        <authorList>
            <person name="Kalkreuter E."/>
            <person name="Kautsar S.A."/>
            <person name="Yang D."/>
            <person name="Bader C.D."/>
            <person name="Teijaro C.N."/>
            <person name="Fluegel L."/>
            <person name="Davis C.M."/>
            <person name="Simpson J.R."/>
            <person name="Lauterbach L."/>
            <person name="Steele A.D."/>
            <person name="Gui C."/>
            <person name="Meng S."/>
            <person name="Li G."/>
            <person name="Viehrig K."/>
            <person name="Ye F."/>
            <person name="Su P."/>
            <person name="Kiefer A.F."/>
            <person name="Nichols A."/>
            <person name="Cepeda A.J."/>
            <person name="Yan W."/>
            <person name="Fan B."/>
            <person name="Jiang Y."/>
            <person name="Adhikari A."/>
            <person name="Zheng C.-J."/>
            <person name="Schuster L."/>
            <person name="Cowan T.M."/>
            <person name="Smanski M.J."/>
            <person name="Chevrette M.G."/>
            <person name="De Carvalho L.P.S."/>
            <person name="Shen B."/>
        </authorList>
    </citation>
    <scope>NUCLEOTIDE SEQUENCE [LARGE SCALE GENOMIC DNA]</scope>
    <source>
        <strain evidence="4 5">NPDC046851</strain>
    </source>
</reference>
<feature type="transmembrane region" description="Helical" evidence="2">
    <location>
        <begin position="921"/>
        <end position="941"/>
    </location>
</feature>
<feature type="compositionally biased region" description="Basic residues" evidence="1">
    <location>
        <begin position="156"/>
        <end position="169"/>
    </location>
</feature>
<comment type="caution">
    <text evidence="4">The sequence shown here is derived from an EMBL/GenBank/DDBJ whole genome shotgun (WGS) entry which is preliminary data.</text>
</comment>
<sequence>MGDTLQNGLFAAGGAVLTAIAFASKGWLAAKARLLLDFAYTRLAGSALLRRTALTKYTRALHDRHRRFAVSFQVDEDLKLPMESVYVPLRGARADGAPGELAADLRAERHSVVLGVPGAGKTMLLRHQVLMWARERLGAAHADGADTADDEDARSRSRSALRGRKPRQRRPVDTGESEGVPVLLELHRVNKAPDLTLEQHIVQHFARHDFPGADKWVARALERGDLALYFDGLDEVSTELRPQVAERIEEFASRYAACRIVVTCRIAVYEGWFAESFGQTLRVRDFDEHLIRRFLNGWPWRTGTGLETSSTVDQVLGALRDTPQIMALARNPLLLTMIAYLYDFVYAGTDQVLPHTRAEFYKQVIDSLLIDRRRQSVFPFPLKKAVLQEIALAAQDIPSGVHDRLALPHEKVLETVRAVLERQARDPGAAEKVLDEIIHRSGLLLAVDNGERYQFAHLTLQEYLAAVNLAANPAGLLRRYRDDPAVWRETIRLWCGVEPRDCTDVVRAVFTRDPVLAFQCLADAHTIEDGLAEEILEHFRGALGGEHGALAEAVINAFGLVGSDGRRRGRAVFDFLVETVRSDTDPDRVYAAAHALAATNLPKAAEALATVAEPGMWAWTALETMGDLAVPAFQEMVDGHLEAVRALWTIRTPKAALALNHVLWHRPTSSAVISCAYHLGELLSVPEIADELRTAPVGPPHGERLDWVWRPFAQGDDDSLVMIVGQVAAIIDSKFHRPVPPGLPDPDPRIIAPLVVVNREPFATPLHDEVIAGSELAAWLRRLSTDPRGLVQHPLSDDGRVHRKALARCLEDEISSFSPFILDQAVAALTAAGLAESRLSRLRQLPDWLQMRVTVALLKQHAFAGPESWDAPPPVSESRIYDYSRSIHYRFILLVCLAVSGVAAWGAWTVATGEQSWSPEWLAVAVLAQIVAGWLCLAALGTFTDPAVLLVLSLGGPIVGVAVMYETVRDRDWAAFREPDAYYLLGGMFLPPAVYISFYLTMTQLWGFLAAISVLLAGGGVIGLAAARGLTLQRRWNARTHPICDLVLKPLL</sequence>
<dbReference type="PANTHER" id="PTHR46844:SF1">
    <property type="entry name" value="SLR5058 PROTEIN"/>
    <property type="match status" value="1"/>
</dbReference>
<keyword evidence="2" id="KW-1133">Transmembrane helix</keyword>
<evidence type="ECO:0000313" key="5">
    <source>
        <dbReference type="Proteomes" id="UP001551189"/>
    </source>
</evidence>
<dbReference type="EMBL" id="JBEYXT010000001">
    <property type="protein sequence ID" value="MEU6799503.1"/>
    <property type="molecule type" value="Genomic_DNA"/>
</dbReference>
<feature type="transmembrane region" description="Helical" evidence="2">
    <location>
        <begin position="1006"/>
        <end position="1027"/>
    </location>
</feature>
<feature type="transmembrane region" description="Helical" evidence="2">
    <location>
        <begin position="980"/>
        <end position="1000"/>
    </location>
</feature>
<evidence type="ECO:0000256" key="1">
    <source>
        <dbReference type="SAM" id="MobiDB-lite"/>
    </source>
</evidence>
<feature type="transmembrane region" description="Helical" evidence="2">
    <location>
        <begin position="947"/>
        <end position="968"/>
    </location>
</feature>
<dbReference type="InterPro" id="IPR007111">
    <property type="entry name" value="NACHT_NTPase"/>
</dbReference>
<feature type="transmembrane region" description="Helical" evidence="2">
    <location>
        <begin position="887"/>
        <end position="909"/>
    </location>
</feature>